<dbReference type="EMBL" id="KR029599">
    <property type="protein sequence ID" value="AKH47891.1"/>
    <property type="molecule type" value="Genomic_DNA"/>
</dbReference>
<name>A0A0F7L9X9_9VIRU</name>
<reference evidence="1" key="2">
    <citation type="submission" date="2015-03" db="EMBL/GenBank/DDBJ databases">
        <authorList>
            <person name="Chow C.-E.T."/>
            <person name="Winget D.M."/>
            <person name="White R.A.III."/>
            <person name="Hallam S.J."/>
            <person name="Suttle C.A."/>
        </authorList>
    </citation>
    <scope>NUCLEOTIDE SEQUENCE</scope>
    <source>
        <strain evidence="1">Oxic1_4</strain>
    </source>
</reference>
<proteinExistence type="predicted"/>
<keyword evidence="1" id="KW-0378">Hydrolase</keyword>
<dbReference type="GO" id="GO:0016787">
    <property type="term" value="F:hydrolase activity"/>
    <property type="evidence" value="ECO:0007669"/>
    <property type="project" value="UniProtKB-KW"/>
</dbReference>
<reference evidence="1" key="1">
    <citation type="journal article" date="2015" name="Front. Microbiol.">
        <title>Combining genomic sequencing methods to explore viral diversity and reveal potential virus-host interactions.</title>
        <authorList>
            <person name="Chow C.E."/>
            <person name="Winget D.M."/>
            <person name="White R.A.III."/>
            <person name="Hallam S.J."/>
            <person name="Suttle C.A."/>
        </authorList>
    </citation>
    <scope>NUCLEOTIDE SEQUENCE</scope>
    <source>
        <strain evidence="1">Oxic1_4</strain>
    </source>
</reference>
<protein>
    <submittedName>
        <fullName evidence="1">Cell wall hydrolase/autolysin</fullName>
    </submittedName>
</protein>
<sequence length="216" mass="23446">MEHLPFSFVCAEEWFKDNTRCFEHPEEPCASLVILFDGLSSPVGVIGKGGVHGFDKGFGGLFAVLGGVPVKGFVSVGLGIAKGVEVEFDHKQSIKGINAKLKVSHSFGVGVPVVFVDNGNINVFVKVKIDKVGKGSIVGPLSVGFVPAHGSLVVGPRMPYSQHKALFPRLTYRSLQDPLRIHPKATIAVFLKHSYNIVNSLYIHDVYVLLLLLWDL</sequence>
<organism evidence="1">
    <name type="scientific">uncultured marine virus</name>
    <dbReference type="NCBI Taxonomy" id="186617"/>
    <lineage>
        <taxon>Viruses</taxon>
        <taxon>environmental samples</taxon>
    </lineage>
</organism>
<accession>A0A0F7L9X9</accession>
<evidence type="ECO:0000313" key="1">
    <source>
        <dbReference type="EMBL" id="AKH47891.1"/>
    </source>
</evidence>